<comment type="subcellular location">
    <subcellularLocation>
        <location evidence="1">Cell membrane</location>
        <topology evidence="1">Single-pass membrane protein</topology>
    </subcellularLocation>
</comment>
<dbReference type="RefSeq" id="WP_136383386.1">
    <property type="nucleotide sequence ID" value="NZ_SSOD01000002.1"/>
</dbReference>
<dbReference type="Proteomes" id="UP000307956">
    <property type="component" value="Unassembled WGS sequence"/>
</dbReference>
<dbReference type="EMBL" id="SSOD01000002">
    <property type="protein sequence ID" value="THF64195.1"/>
    <property type="molecule type" value="Genomic_DNA"/>
</dbReference>
<dbReference type="OrthoDB" id="9815217at2"/>
<evidence type="ECO:0000259" key="10">
    <source>
        <dbReference type="PROSITE" id="PS51123"/>
    </source>
</evidence>
<accession>A0A4S4B006</accession>
<keyword evidence="11" id="KW-0966">Cell projection</keyword>
<name>A0A4S4B006_9RHOO</name>
<evidence type="ECO:0000256" key="9">
    <source>
        <dbReference type="SAM" id="Phobius"/>
    </source>
</evidence>
<keyword evidence="11" id="KW-0282">Flagellum</keyword>
<evidence type="ECO:0000313" key="12">
    <source>
        <dbReference type="Proteomes" id="UP000307956"/>
    </source>
</evidence>
<keyword evidence="5 9" id="KW-1133">Transmembrane helix</keyword>
<keyword evidence="4 9" id="KW-0812">Transmembrane</keyword>
<keyword evidence="3" id="KW-1003">Cell membrane</keyword>
<evidence type="ECO:0000256" key="6">
    <source>
        <dbReference type="ARBA" id="ARBA00023136"/>
    </source>
</evidence>
<dbReference type="PROSITE" id="PS51123">
    <property type="entry name" value="OMPA_2"/>
    <property type="match status" value="1"/>
</dbReference>
<sequence>MGRRRRGEEEHDNHERWMVSYADFITLLFAFFVVMYSLSSINEGKYRILSDSLMQAFRSGALLEGSKHITEPAVISGSMLPPIVRRSPERVETEADTAAAVRLREMARRMNSMADEIRRVLGPLTRNGQVTVTEGAFGIRVEINASVLFAPAEATLGSEAVAALQAVARVLAPATFPVTVEGHTDNLPINNFRFPSNWELSAVRASSVVRLFVEAGVDPDRLTAAGYADQRPVAPNGDEQGRARNRRVTILIESMLAEPPPGDMPGRIRPGDPIRSILPEESAAEPG</sequence>
<dbReference type="AlphaFoldDB" id="A0A4S4B006"/>
<organism evidence="11 12">
    <name type="scientific">Pseudothauera rhizosphaerae</name>
    <dbReference type="NCBI Taxonomy" id="2565932"/>
    <lineage>
        <taxon>Bacteria</taxon>
        <taxon>Pseudomonadati</taxon>
        <taxon>Pseudomonadota</taxon>
        <taxon>Betaproteobacteria</taxon>
        <taxon>Rhodocyclales</taxon>
        <taxon>Zoogloeaceae</taxon>
        <taxon>Pseudothauera</taxon>
    </lineage>
</organism>
<evidence type="ECO:0000256" key="8">
    <source>
        <dbReference type="SAM" id="MobiDB-lite"/>
    </source>
</evidence>
<protein>
    <submittedName>
        <fullName evidence="11">Flagellar motor protein MotD</fullName>
    </submittedName>
</protein>
<dbReference type="PANTHER" id="PTHR30329">
    <property type="entry name" value="STATOR ELEMENT OF FLAGELLAR MOTOR COMPLEX"/>
    <property type="match status" value="1"/>
</dbReference>
<keyword evidence="11" id="KW-0969">Cilium</keyword>
<reference evidence="11 12" key="1">
    <citation type="submission" date="2019-04" db="EMBL/GenBank/DDBJ databases">
        <title>Azoarcus rhizosphaerae sp. nov. isolated from rhizosphere of Ficus religiosa.</title>
        <authorList>
            <person name="Lin S.-Y."/>
            <person name="Hameed A."/>
            <person name="Hsu Y.-H."/>
            <person name="Young C.-C."/>
        </authorList>
    </citation>
    <scope>NUCLEOTIDE SEQUENCE [LARGE SCALE GENOMIC DNA]</scope>
    <source>
        <strain evidence="11 12">CC-YHH848</strain>
    </source>
</reference>
<dbReference type="InterPro" id="IPR006665">
    <property type="entry name" value="OmpA-like"/>
</dbReference>
<dbReference type="GO" id="GO:0005886">
    <property type="term" value="C:plasma membrane"/>
    <property type="evidence" value="ECO:0007669"/>
    <property type="project" value="UniProtKB-SubCell"/>
</dbReference>
<dbReference type="NCBIfam" id="NF006541">
    <property type="entry name" value="PRK09038.1"/>
    <property type="match status" value="1"/>
</dbReference>
<comment type="similarity">
    <text evidence="2">Belongs to the MotB family.</text>
</comment>
<keyword evidence="6 7" id="KW-0472">Membrane</keyword>
<proteinExistence type="inferred from homology"/>
<dbReference type="InterPro" id="IPR025713">
    <property type="entry name" value="MotB-like_N_dom"/>
</dbReference>
<keyword evidence="12" id="KW-1185">Reference proteome</keyword>
<dbReference type="CDD" id="cd07185">
    <property type="entry name" value="OmpA_C-like"/>
    <property type="match status" value="1"/>
</dbReference>
<dbReference type="Pfam" id="PF00691">
    <property type="entry name" value="OmpA"/>
    <property type="match status" value="1"/>
</dbReference>
<evidence type="ECO:0000256" key="3">
    <source>
        <dbReference type="ARBA" id="ARBA00022475"/>
    </source>
</evidence>
<dbReference type="PANTHER" id="PTHR30329:SF20">
    <property type="entry name" value="EXPORTED PROTEIN"/>
    <property type="match status" value="1"/>
</dbReference>
<evidence type="ECO:0000256" key="7">
    <source>
        <dbReference type="PROSITE-ProRule" id="PRU00473"/>
    </source>
</evidence>
<dbReference type="InterPro" id="IPR036737">
    <property type="entry name" value="OmpA-like_sf"/>
</dbReference>
<feature type="transmembrane region" description="Helical" evidence="9">
    <location>
        <begin position="21"/>
        <end position="38"/>
    </location>
</feature>
<feature type="region of interest" description="Disordered" evidence="8">
    <location>
        <begin position="256"/>
        <end position="287"/>
    </location>
</feature>
<evidence type="ECO:0000256" key="1">
    <source>
        <dbReference type="ARBA" id="ARBA00004162"/>
    </source>
</evidence>
<comment type="caution">
    <text evidence="11">The sequence shown here is derived from an EMBL/GenBank/DDBJ whole genome shotgun (WGS) entry which is preliminary data.</text>
</comment>
<dbReference type="Gene3D" id="3.30.1330.60">
    <property type="entry name" value="OmpA-like domain"/>
    <property type="match status" value="1"/>
</dbReference>
<dbReference type="InterPro" id="IPR050330">
    <property type="entry name" value="Bact_OuterMem_StrucFunc"/>
</dbReference>
<dbReference type="SUPFAM" id="SSF103088">
    <property type="entry name" value="OmpA-like"/>
    <property type="match status" value="1"/>
</dbReference>
<dbReference type="Pfam" id="PF13677">
    <property type="entry name" value="MotB_plug"/>
    <property type="match status" value="1"/>
</dbReference>
<evidence type="ECO:0000256" key="5">
    <source>
        <dbReference type="ARBA" id="ARBA00022989"/>
    </source>
</evidence>
<evidence type="ECO:0000256" key="2">
    <source>
        <dbReference type="ARBA" id="ARBA00008914"/>
    </source>
</evidence>
<feature type="domain" description="OmpA-like" evidence="10">
    <location>
        <begin position="135"/>
        <end position="256"/>
    </location>
</feature>
<evidence type="ECO:0000256" key="4">
    <source>
        <dbReference type="ARBA" id="ARBA00022692"/>
    </source>
</evidence>
<gene>
    <name evidence="11" type="primary">motD</name>
    <name evidence="11" type="ORF">E6O51_02405</name>
</gene>
<evidence type="ECO:0000313" key="11">
    <source>
        <dbReference type="EMBL" id="THF64195.1"/>
    </source>
</evidence>